<dbReference type="InterPro" id="IPR005498">
    <property type="entry name" value="T4SS_VirB10/TraB/TrbI"/>
</dbReference>
<accession>A0A261WAL2</accession>
<evidence type="ECO:0000256" key="1">
    <source>
        <dbReference type="ARBA" id="ARBA00004167"/>
    </source>
</evidence>
<keyword evidence="3" id="KW-0812">Transmembrane</keyword>
<dbReference type="Pfam" id="PF03743">
    <property type="entry name" value="TrbI"/>
    <property type="match status" value="1"/>
</dbReference>
<proteinExistence type="inferred from homology"/>
<comment type="similarity">
    <text evidence="2">Belongs to the TrbI/VirB10 family.</text>
</comment>
<evidence type="ECO:0000313" key="7">
    <source>
        <dbReference type="Proteomes" id="UP000217163"/>
    </source>
</evidence>
<gene>
    <name evidence="6" type="ORF">CFN58_34590</name>
</gene>
<dbReference type="GO" id="GO:0016020">
    <property type="term" value="C:membrane"/>
    <property type="evidence" value="ECO:0007669"/>
    <property type="project" value="UniProtKB-SubCell"/>
</dbReference>
<sequence>MWAAPPLRRPRRTWHRTASTWSVTTPTRAARCTPKSSAPTRLVDCRLTDPLYSADGTTVIAEAGDKLTGEQTVQVGPGETSVFTTWTELETRSGSRAKLDSLGAGPMGASGTEAGSIVTTCSALAVR</sequence>
<evidence type="ECO:0000256" key="2">
    <source>
        <dbReference type="ARBA" id="ARBA00010265"/>
    </source>
</evidence>
<dbReference type="Gene3D" id="2.40.128.260">
    <property type="entry name" value="Type IV secretion system, VirB10/TraB/TrbI"/>
    <property type="match status" value="1"/>
</dbReference>
<protein>
    <submittedName>
        <fullName evidence="6">Uncharacterized protein</fullName>
    </submittedName>
</protein>
<dbReference type="Proteomes" id="UP000217163">
    <property type="component" value="Unassembled WGS sequence"/>
</dbReference>
<evidence type="ECO:0000256" key="3">
    <source>
        <dbReference type="ARBA" id="ARBA00022692"/>
    </source>
</evidence>
<evidence type="ECO:0000256" key="4">
    <source>
        <dbReference type="ARBA" id="ARBA00022989"/>
    </source>
</evidence>
<comment type="subcellular location">
    <subcellularLocation>
        <location evidence="1">Membrane</location>
        <topology evidence="1">Single-pass membrane protein</topology>
    </subcellularLocation>
</comment>
<evidence type="ECO:0000313" key="6">
    <source>
        <dbReference type="EMBL" id="OZI82962.1"/>
    </source>
</evidence>
<dbReference type="InterPro" id="IPR042217">
    <property type="entry name" value="T4SS_VirB10/TrbI"/>
</dbReference>
<comment type="caution">
    <text evidence="6">The sequence shown here is derived from an EMBL/GenBank/DDBJ whole genome shotgun (WGS) entry which is preliminary data.</text>
</comment>
<evidence type="ECO:0000256" key="5">
    <source>
        <dbReference type="ARBA" id="ARBA00023136"/>
    </source>
</evidence>
<reference evidence="7" key="1">
    <citation type="journal article" date="2016" name="Sci. Rep.">
        <title>Genome analysis of the kiwifruit canker pathogen Pseudomonas syringae pv. actinidiae biovar 5.</title>
        <authorList>
            <person name="Fujikawa T."/>
            <person name="Sawada H."/>
        </authorList>
    </citation>
    <scope>NUCLEOTIDE SEQUENCE [LARGE SCALE GENOMIC DNA]</scope>
    <source>
        <strain evidence="7">MAFF 212061</strain>
    </source>
</reference>
<dbReference type="AlphaFoldDB" id="A0A261WAL2"/>
<keyword evidence="5" id="KW-0472">Membrane</keyword>
<name>A0A261WAL2_9PSED</name>
<organism evidence="6 7">
    <name type="scientific">Pseudomonas avellanae</name>
    <dbReference type="NCBI Taxonomy" id="46257"/>
    <lineage>
        <taxon>Bacteria</taxon>
        <taxon>Pseudomonadati</taxon>
        <taxon>Pseudomonadota</taxon>
        <taxon>Gammaproteobacteria</taxon>
        <taxon>Pseudomonadales</taxon>
        <taxon>Pseudomonadaceae</taxon>
        <taxon>Pseudomonas</taxon>
    </lineage>
</organism>
<keyword evidence="4" id="KW-1133">Transmembrane helix</keyword>
<dbReference type="EMBL" id="NKQU01000660">
    <property type="protein sequence ID" value="OZI82962.1"/>
    <property type="molecule type" value="Genomic_DNA"/>
</dbReference>